<organism evidence="2 3">
    <name type="scientific">Streptomyces heilongjiangensis</name>
    <dbReference type="NCBI Taxonomy" id="945052"/>
    <lineage>
        <taxon>Bacteria</taxon>
        <taxon>Bacillati</taxon>
        <taxon>Actinomycetota</taxon>
        <taxon>Actinomycetes</taxon>
        <taxon>Kitasatosporales</taxon>
        <taxon>Streptomycetaceae</taxon>
        <taxon>Streptomyces</taxon>
    </lineage>
</organism>
<evidence type="ECO:0000313" key="2">
    <source>
        <dbReference type="EMBL" id="MFC5812487.1"/>
    </source>
</evidence>
<proteinExistence type="predicted"/>
<dbReference type="InterPro" id="IPR003680">
    <property type="entry name" value="Flavodoxin_fold"/>
</dbReference>
<sequence length="108" mass="11643">MDSLLHVVSSPRATASLSLALADVFLDAYREAHPTAVVDTFNLWDGTLPAFGPTAVGARAGILAGQELGGPQEEAWAAVTETFERFAGHRHYLFSVPVWNGDMPYLDL</sequence>
<accession>A0ABW1BH64</accession>
<dbReference type="Pfam" id="PF02525">
    <property type="entry name" value="Flavodoxin_2"/>
    <property type="match status" value="1"/>
</dbReference>
<name>A0ABW1BH64_9ACTN</name>
<dbReference type="RefSeq" id="WP_380969381.1">
    <property type="nucleotide sequence ID" value="NZ_JBHSNZ010000036.1"/>
</dbReference>
<feature type="domain" description="Flavodoxin-like fold" evidence="1">
    <location>
        <begin position="4"/>
        <end position="105"/>
    </location>
</feature>
<evidence type="ECO:0000313" key="3">
    <source>
        <dbReference type="Proteomes" id="UP001596112"/>
    </source>
</evidence>
<dbReference type="SUPFAM" id="SSF52218">
    <property type="entry name" value="Flavoproteins"/>
    <property type="match status" value="1"/>
</dbReference>
<dbReference type="PANTHER" id="PTHR43741:SF4">
    <property type="entry name" value="FMN-DEPENDENT NADH:QUINONE OXIDOREDUCTASE"/>
    <property type="match status" value="1"/>
</dbReference>
<comment type="caution">
    <text evidence="2">The sequence shown here is derived from an EMBL/GenBank/DDBJ whole genome shotgun (WGS) entry which is preliminary data.</text>
</comment>
<dbReference type="Proteomes" id="UP001596112">
    <property type="component" value="Unassembled WGS sequence"/>
</dbReference>
<dbReference type="InterPro" id="IPR029039">
    <property type="entry name" value="Flavoprotein-like_sf"/>
</dbReference>
<reference evidence="3" key="1">
    <citation type="journal article" date="2019" name="Int. J. Syst. Evol. Microbiol.">
        <title>The Global Catalogue of Microorganisms (GCM) 10K type strain sequencing project: providing services to taxonomists for standard genome sequencing and annotation.</title>
        <authorList>
            <consortium name="The Broad Institute Genomics Platform"/>
            <consortium name="The Broad Institute Genome Sequencing Center for Infectious Disease"/>
            <person name="Wu L."/>
            <person name="Ma J."/>
        </authorList>
    </citation>
    <scope>NUCLEOTIDE SEQUENCE [LARGE SCALE GENOMIC DNA]</scope>
    <source>
        <strain evidence="3">JCM 9918</strain>
    </source>
</reference>
<dbReference type="InterPro" id="IPR050104">
    <property type="entry name" value="FMN-dep_NADH:Q_OxRdtase_AzoR1"/>
</dbReference>
<gene>
    <name evidence="2" type="ORF">ACFQGO_34125</name>
</gene>
<keyword evidence="3" id="KW-1185">Reference proteome</keyword>
<dbReference type="PANTHER" id="PTHR43741">
    <property type="entry name" value="FMN-DEPENDENT NADH-AZOREDUCTASE 1"/>
    <property type="match status" value="1"/>
</dbReference>
<evidence type="ECO:0000259" key="1">
    <source>
        <dbReference type="Pfam" id="PF02525"/>
    </source>
</evidence>
<protein>
    <submittedName>
        <fullName evidence="2">NAD(P)H-dependent oxidoreductase</fullName>
    </submittedName>
</protein>
<dbReference type="EMBL" id="JBHSNZ010000036">
    <property type="protein sequence ID" value="MFC5812487.1"/>
    <property type="molecule type" value="Genomic_DNA"/>
</dbReference>
<dbReference type="Gene3D" id="3.40.50.360">
    <property type="match status" value="1"/>
</dbReference>